<dbReference type="PANTHER" id="PTHR30290">
    <property type="entry name" value="PERIPLASMIC BINDING COMPONENT OF ABC TRANSPORTER"/>
    <property type="match status" value="1"/>
</dbReference>
<evidence type="ECO:0000256" key="2">
    <source>
        <dbReference type="ARBA" id="ARBA00022729"/>
    </source>
</evidence>
<dbReference type="InterPro" id="IPR000914">
    <property type="entry name" value="SBP_5_dom"/>
</dbReference>
<comment type="similarity">
    <text evidence="1">Belongs to the bacterial solute-binding protein 5 family.</text>
</comment>
<name>A0A2U2BNW7_ALCFA</name>
<dbReference type="Proteomes" id="UP000245216">
    <property type="component" value="Unassembled WGS sequence"/>
</dbReference>
<dbReference type="EMBL" id="QEXO01000001">
    <property type="protein sequence ID" value="PWE15714.1"/>
    <property type="molecule type" value="Genomic_DNA"/>
</dbReference>
<dbReference type="SUPFAM" id="SSF53850">
    <property type="entry name" value="Periplasmic binding protein-like II"/>
    <property type="match status" value="1"/>
</dbReference>
<dbReference type="GO" id="GO:0030288">
    <property type="term" value="C:outer membrane-bounded periplasmic space"/>
    <property type="evidence" value="ECO:0007669"/>
    <property type="project" value="UniProtKB-ARBA"/>
</dbReference>
<reference evidence="5 6" key="1">
    <citation type="submission" date="2018-05" db="EMBL/GenBank/DDBJ databases">
        <title>Genome Sequence of an Efficient Indole-Degrading Bacterium, Alcaligenes sp.YBY.</title>
        <authorList>
            <person name="Yang B."/>
        </authorList>
    </citation>
    <scope>NUCLEOTIDE SEQUENCE [LARGE SCALE GENOMIC DNA]</scope>
    <source>
        <strain evidence="5 6">YBY</strain>
    </source>
</reference>
<dbReference type="PIRSF" id="PIRSF002741">
    <property type="entry name" value="MppA"/>
    <property type="match status" value="1"/>
</dbReference>
<dbReference type="InterPro" id="IPR039424">
    <property type="entry name" value="SBP_5"/>
</dbReference>
<proteinExistence type="inferred from homology"/>
<dbReference type="Gene3D" id="3.90.76.10">
    <property type="entry name" value="Dipeptide-binding Protein, Domain 1"/>
    <property type="match status" value="1"/>
</dbReference>
<reference evidence="5 6" key="2">
    <citation type="submission" date="2018-05" db="EMBL/GenBank/DDBJ databases">
        <authorList>
            <person name="Lanie J.A."/>
            <person name="Ng W.-L."/>
            <person name="Kazmierczak K.M."/>
            <person name="Andrzejewski T.M."/>
            <person name="Davidsen T.M."/>
            <person name="Wayne K.J."/>
            <person name="Tettelin H."/>
            <person name="Glass J.I."/>
            <person name="Rusch D."/>
            <person name="Podicherti R."/>
            <person name="Tsui H.-C.T."/>
            <person name="Winkler M.E."/>
        </authorList>
    </citation>
    <scope>NUCLEOTIDE SEQUENCE [LARGE SCALE GENOMIC DNA]</scope>
    <source>
        <strain evidence="5 6">YBY</strain>
    </source>
</reference>
<dbReference type="GO" id="GO:0043190">
    <property type="term" value="C:ATP-binding cassette (ABC) transporter complex"/>
    <property type="evidence" value="ECO:0007669"/>
    <property type="project" value="InterPro"/>
</dbReference>
<gene>
    <name evidence="5" type="ORF">DF183_03005</name>
</gene>
<evidence type="ECO:0000256" key="1">
    <source>
        <dbReference type="ARBA" id="ARBA00005695"/>
    </source>
</evidence>
<keyword evidence="2 3" id="KW-0732">Signal</keyword>
<dbReference type="Gene3D" id="3.40.190.10">
    <property type="entry name" value="Periplasmic binding protein-like II"/>
    <property type="match status" value="1"/>
</dbReference>
<dbReference type="AlphaFoldDB" id="A0A2U2BNW7"/>
<dbReference type="GO" id="GO:0015833">
    <property type="term" value="P:peptide transport"/>
    <property type="evidence" value="ECO:0007669"/>
    <property type="project" value="TreeGrafter"/>
</dbReference>
<dbReference type="Pfam" id="PF00496">
    <property type="entry name" value="SBP_bac_5"/>
    <property type="match status" value="1"/>
</dbReference>
<feature type="chain" id="PRO_5015532287" evidence="3">
    <location>
        <begin position="29"/>
        <end position="507"/>
    </location>
</feature>
<comment type="caution">
    <text evidence="5">The sequence shown here is derived from an EMBL/GenBank/DDBJ whole genome shotgun (WGS) entry which is preliminary data.</text>
</comment>
<dbReference type="Gene3D" id="3.10.105.10">
    <property type="entry name" value="Dipeptide-binding Protein, Domain 3"/>
    <property type="match status" value="1"/>
</dbReference>
<evidence type="ECO:0000259" key="4">
    <source>
        <dbReference type="Pfam" id="PF00496"/>
    </source>
</evidence>
<accession>A0A2U2BNW7</accession>
<dbReference type="PANTHER" id="PTHR30290:SF38">
    <property type="entry name" value="D,D-DIPEPTIDE-BINDING PERIPLASMIC PROTEIN DDPA-RELATED"/>
    <property type="match status" value="1"/>
</dbReference>
<evidence type="ECO:0000256" key="3">
    <source>
        <dbReference type="SAM" id="SignalP"/>
    </source>
</evidence>
<protein>
    <submittedName>
        <fullName evidence="5">ABC transporter substrate-binding protein</fullName>
    </submittedName>
</protein>
<evidence type="ECO:0000313" key="6">
    <source>
        <dbReference type="Proteomes" id="UP000245216"/>
    </source>
</evidence>
<feature type="domain" description="Solute-binding protein family 5" evidence="4">
    <location>
        <begin position="73"/>
        <end position="425"/>
    </location>
</feature>
<dbReference type="GO" id="GO:1904680">
    <property type="term" value="F:peptide transmembrane transporter activity"/>
    <property type="evidence" value="ECO:0007669"/>
    <property type="project" value="TreeGrafter"/>
</dbReference>
<evidence type="ECO:0000313" key="5">
    <source>
        <dbReference type="EMBL" id="PWE15714.1"/>
    </source>
</evidence>
<sequence length="507" mass="56340">MVKALRKSVMGLALGAALMMGWGTASQAAGSELKIAFPVDIPSWDPTSVTFPAGQSIYKAVFDSPLFVGDDLKVAPRLIESWEWADEQGQALKVKLRDKVKFHDGSDMTAEDLKFTFDRAINKKTLALNGMLPTLKSVEVTGPLEAIIHFSSPTPTAPKGLAFLSAYILPKAYFEKVGEEEFLKRPIGAGPYKLSDYQRGSRITLEAFEDYWQGAPELKQVVFEIVPDSSARVAAVESGRADVSVQIPVREITRLEKNPKLEAKVYPYSEIYILQMPSYVDSFKDVHVRRAMNMAIDKAGLSRAFYKNVAQPLSVLATKGSPGDVPDLNIPFDKKAAVEELAKAGYSTEKPLTITLYSTNNTFPSDYDVARAVAQMWSQIGVQTTVEEITVAKYLELSHSSKLTGVMLYSWANATGDPEIFTGRILDPRLRFSTWKEERLAGTLDELNRQMDEDKRVAGYQALNREAAEQAWSLPVLQSISTIAYKKGLKLNTYQTGYILPQEYSWQ</sequence>
<feature type="signal peptide" evidence="3">
    <location>
        <begin position="1"/>
        <end position="28"/>
    </location>
</feature>
<dbReference type="InterPro" id="IPR030678">
    <property type="entry name" value="Peptide/Ni-bd"/>
</dbReference>
<organism evidence="5 6">
    <name type="scientific">Alcaligenes faecalis</name>
    <dbReference type="NCBI Taxonomy" id="511"/>
    <lineage>
        <taxon>Bacteria</taxon>
        <taxon>Pseudomonadati</taxon>
        <taxon>Pseudomonadota</taxon>
        <taxon>Betaproteobacteria</taxon>
        <taxon>Burkholderiales</taxon>
        <taxon>Alcaligenaceae</taxon>
        <taxon>Alcaligenes</taxon>
    </lineage>
</organism>
<dbReference type="STRING" id="511.UZ73_02100"/>